<dbReference type="SUPFAM" id="SSF47336">
    <property type="entry name" value="ACP-like"/>
    <property type="match status" value="1"/>
</dbReference>
<dbReference type="InterPro" id="IPR051414">
    <property type="entry name" value="Adenylate-forming_Reductase"/>
</dbReference>
<dbReference type="PRINTS" id="PR00081">
    <property type="entry name" value="GDHRDH"/>
</dbReference>
<dbReference type="STRING" id="569365.A0A0D2CJD1"/>
<dbReference type="SUPFAM" id="SSF51735">
    <property type="entry name" value="NAD(P)-binding Rossmann-fold domains"/>
    <property type="match status" value="2"/>
</dbReference>
<evidence type="ECO:0000256" key="1">
    <source>
        <dbReference type="ARBA" id="ARBA00022450"/>
    </source>
</evidence>
<dbReference type="VEuPathDB" id="FungiDB:PV07_05979"/>
<dbReference type="InterPro" id="IPR020806">
    <property type="entry name" value="PKS_PP-bd"/>
</dbReference>
<dbReference type="Gene3D" id="1.10.1200.10">
    <property type="entry name" value="ACP-like"/>
    <property type="match status" value="1"/>
</dbReference>
<dbReference type="Pfam" id="PF00501">
    <property type="entry name" value="AMP-binding"/>
    <property type="match status" value="1"/>
</dbReference>
<organism evidence="4 5">
    <name type="scientific">Cladophialophora immunda</name>
    <dbReference type="NCBI Taxonomy" id="569365"/>
    <lineage>
        <taxon>Eukaryota</taxon>
        <taxon>Fungi</taxon>
        <taxon>Dikarya</taxon>
        <taxon>Ascomycota</taxon>
        <taxon>Pezizomycotina</taxon>
        <taxon>Eurotiomycetes</taxon>
        <taxon>Chaetothyriomycetidae</taxon>
        <taxon>Chaetothyriales</taxon>
        <taxon>Herpotrichiellaceae</taxon>
        <taxon>Cladophialophora</taxon>
    </lineage>
</organism>
<dbReference type="InterPro" id="IPR006162">
    <property type="entry name" value="Ppantetheine_attach_site"/>
</dbReference>
<dbReference type="SMART" id="SM00823">
    <property type="entry name" value="PKS_PP"/>
    <property type="match status" value="1"/>
</dbReference>
<dbReference type="InterPro" id="IPR013120">
    <property type="entry name" value="FAR_NAD-bd"/>
</dbReference>
<dbReference type="InterPro" id="IPR036736">
    <property type="entry name" value="ACP-like_sf"/>
</dbReference>
<keyword evidence="5" id="KW-1185">Reference proteome</keyword>
<dbReference type="InterPro" id="IPR009081">
    <property type="entry name" value="PP-bd_ACP"/>
</dbReference>
<protein>
    <recommendedName>
        <fullName evidence="3">Carrier domain-containing protein</fullName>
    </recommendedName>
</protein>
<dbReference type="CDD" id="cd05233">
    <property type="entry name" value="SDR_c"/>
    <property type="match status" value="1"/>
</dbReference>
<dbReference type="GeneID" id="27345173"/>
<dbReference type="EMBL" id="KN847042">
    <property type="protein sequence ID" value="KIW30220.1"/>
    <property type="molecule type" value="Genomic_DNA"/>
</dbReference>
<proteinExistence type="predicted"/>
<reference evidence="4 5" key="1">
    <citation type="submission" date="2015-01" db="EMBL/GenBank/DDBJ databases">
        <title>The Genome Sequence of Cladophialophora immunda CBS83496.</title>
        <authorList>
            <consortium name="The Broad Institute Genomics Platform"/>
            <person name="Cuomo C."/>
            <person name="de Hoog S."/>
            <person name="Gorbushina A."/>
            <person name="Stielow B."/>
            <person name="Teixiera M."/>
            <person name="Abouelleil A."/>
            <person name="Chapman S.B."/>
            <person name="Priest M."/>
            <person name="Young S.K."/>
            <person name="Wortman J."/>
            <person name="Nusbaum C."/>
            <person name="Birren B."/>
        </authorList>
    </citation>
    <scope>NUCLEOTIDE SEQUENCE [LARGE SCALE GENOMIC DNA]</scope>
    <source>
        <strain evidence="4 5">CBS 83496</strain>
    </source>
</reference>
<dbReference type="PANTHER" id="PTHR43439:SF2">
    <property type="entry name" value="ENZYME, PUTATIVE (JCVI)-RELATED"/>
    <property type="match status" value="1"/>
</dbReference>
<accession>A0A0D2CJD1</accession>
<dbReference type="InterPro" id="IPR042099">
    <property type="entry name" value="ANL_N_sf"/>
</dbReference>
<dbReference type="InterPro" id="IPR002347">
    <property type="entry name" value="SDR_fam"/>
</dbReference>
<dbReference type="Pfam" id="PF00550">
    <property type="entry name" value="PP-binding"/>
    <property type="match status" value="1"/>
</dbReference>
<name>A0A0D2CJD1_9EURO</name>
<dbReference type="PROSITE" id="PS00012">
    <property type="entry name" value="PHOSPHOPANTETHEINE"/>
    <property type="match status" value="1"/>
</dbReference>
<sequence length="1368" mass="151040">MLLNGSALVTGGGSGIGRAVALACAAGGCRALAIADRNLEEAQQTERLVKEVSNQVNILTLGVDVSDIKAVKTMVQKTVETFGRLDYAFNVAGITCTARVATAHYPMEEYDNIQAINARGLTLCTQFEIQAMLKQDPQVTIDSYNPLRAQRGSIVNIASTCGANVIPDLFPYVASKHTVMGITKAAGIDHAKDLAVAPDLTEIHPKSHTTENISKMAKEAFPASRIESQVGSIPLPRLLPNLVAERALTEPNKIWGAIPTSPQTTSDGYEDISYRRFNYAIDRAAYWMQSTLEPKRLRPFEPLAYLGPPDTRYIVFSLAAIKAGFQMLYLSPRNSDEAQYAVMKEADCRKWLCAAEMKPKVEALVQNRPPKALDPNGSQTESWNDTLSVVPGQVELLKDEPTQSFPYTKTLEEARWDPLVMLHTSSTTGLPKLIPLTQGYGFQEDVILHYPEEGGLDVLTRKPFYGDCRLFLAMPLFHAGGVLLGLLKSLYHDMVMVFQPPAVPLSASVVNGILRDGKCDGTVIPPFLVEEMLGVPECFDTLASLKFVQFGSGPLSKYCGDTLLTRQKSCPHFIGTTEVGLLPLLELEDPEPEWQYFHFHSWSGIDMRPVDDSGTLCELFIKKIDENVPGLQPVFELFPHLTEWPTRDLYVQHPEKPYLWRTRGRADDVIVLSNGEKLNPVDTESHIAKAHSAITGALVVGQGRFQPALLLEVNGIDVDKEDEKRDLLQAIWPTVEVTNKTSPKHGQLTKSLILFSSPSKPFLRTPKLSVRRKPTADLYSEEIEELYRRVEGDVDNVDRSDVPEDTNLHDLSSIQKFVQHLVGNVTGWTNNLSQDTDLFMLGMDSLHVVRLVRAIKAAVKDSMNLSQIADLTSKTIYNNPTIDSLAQALNDLLLAHTVNGENGLQNGQNGTENHYRETRLQEIIERWTHGLDSQALTLTNGSKNTTIETNGIVGTKPWTIILTGSTGSLGSHILEGLLRHPSVSKVICLNRSAEAAAKWKKTILNRNLTGEVAEPGRVQFFQTTNLGASYLGLEEKSYQELLESVTHVILNAWPVNFNLSVASFEKNHIASIRKFADFSARSSKGAHIVFVSSLSSVTSGALKQTVPEKIIKDHSMPAHMGYGESKYIAERILDTATASSRGRVPTTSLRVGQIAGPVPTPDTAGDKAKLEVWNLQEWFPSLIISSNTIQALPDTLGRMETIDWIPVNVLASVIIELLQSDNEEIERQRHSEEESNTLSTSRVYHLINPEAVSWQQDILPVVQQFLGIDKVVPLAQWTELIGSTADLDAGSNAAANPAAKIVPFYQSLQLRRDESLGEGPKYQTEVTQKSSPTLRKVGPVRAEWINQWLSDFNLKGKGKVEVEVEAVR</sequence>
<evidence type="ECO:0000313" key="4">
    <source>
        <dbReference type="EMBL" id="KIW30220.1"/>
    </source>
</evidence>
<evidence type="ECO:0000259" key="3">
    <source>
        <dbReference type="PROSITE" id="PS50075"/>
    </source>
</evidence>
<dbReference type="GO" id="GO:0031177">
    <property type="term" value="F:phosphopantetheine binding"/>
    <property type="evidence" value="ECO:0007669"/>
    <property type="project" value="InterPro"/>
</dbReference>
<dbReference type="Pfam" id="PF00106">
    <property type="entry name" value="adh_short"/>
    <property type="match status" value="1"/>
</dbReference>
<dbReference type="PANTHER" id="PTHR43439">
    <property type="entry name" value="PHENYLACETATE-COENZYME A LIGASE"/>
    <property type="match status" value="1"/>
</dbReference>
<dbReference type="Proteomes" id="UP000054466">
    <property type="component" value="Unassembled WGS sequence"/>
</dbReference>
<dbReference type="OrthoDB" id="429813at2759"/>
<dbReference type="Gene3D" id="3.40.50.720">
    <property type="entry name" value="NAD(P)-binding Rossmann-like Domain"/>
    <property type="match status" value="2"/>
</dbReference>
<evidence type="ECO:0000313" key="5">
    <source>
        <dbReference type="Proteomes" id="UP000054466"/>
    </source>
</evidence>
<dbReference type="RefSeq" id="XP_016250436.1">
    <property type="nucleotide sequence ID" value="XM_016392917.1"/>
</dbReference>
<dbReference type="Pfam" id="PF23562">
    <property type="entry name" value="AMP-binding_C_3"/>
    <property type="match status" value="1"/>
</dbReference>
<evidence type="ECO:0000256" key="2">
    <source>
        <dbReference type="ARBA" id="ARBA00022553"/>
    </source>
</evidence>
<dbReference type="SUPFAM" id="SSF56801">
    <property type="entry name" value="Acetyl-CoA synthetase-like"/>
    <property type="match status" value="1"/>
</dbReference>
<dbReference type="InterPro" id="IPR000873">
    <property type="entry name" value="AMP-dep_synth/lig_dom"/>
</dbReference>
<gene>
    <name evidence="4" type="ORF">PV07_05979</name>
</gene>
<dbReference type="InterPro" id="IPR036291">
    <property type="entry name" value="NAD(P)-bd_dom_sf"/>
</dbReference>
<dbReference type="Pfam" id="PF07993">
    <property type="entry name" value="NAD_binding_4"/>
    <property type="match status" value="1"/>
</dbReference>
<keyword evidence="1" id="KW-0596">Phosphopantetheine</keyword>
<dbReference type="Gene3D" id="3.40.50.12780">
    <property type="entry name" value="N-terminal domain of ligase-like"/>
    <property type="match status" value="1"/>
</dbReference>
<keyword evidence="2" id="KW-0597">Phosphoprotein</keyword>
<dbReference type="HOGENOM" id="CLU_002220_0_1_1"/>
<dbReference type="PROSITE" id="PS50075">
    <property type="entry name" value="CARRIER"/>
    <property type="match status" value="1"/>
</dbReference>
<feature type="domain" description="Carrier" evidence="3">
    <location>
        <begin position="809"/>
        <end position="893"/>
    </location>
</feature>